<dbReference type="Pfam" id="PF00097">
    <property type="entry name" value="zf-C3HC4"/>
    <property type="match status" value="1"/>
</dbReference>
<dbReference type="InterPro" id="IPR000626">
    <property type="entry name" value="Ubiquitin-like_dom"/>
</dbReference>
<dbReference type="InterPro" id="IPR013083">
    <property type="entry name" value="Znf_RING/FYVE/PHD"/>
</dbReference>
<dbReference type="Proteomes" id="UP000023152">
    <property type="component" value="Unassembled WGS sequence"/>
</dbReference>
<dbReference type="InterPro" id="IPR018957">
    <property type="entry name" value="Znf_C3HC4_RING-type"/>
</dbReference>
<keyword evidence="2" id="KW-0863">Zinc-finger</keyword>
<proteinExistence type="predicted"/>
<evidence type="ECO:0000256" key="3">
    <source>
        <dbReference type="ARBA" id="ARBA00022833"/>
    </source>
</evidence>
<evidence type="ECO:0000313" key="5">
    <source>
        <dbReference type="EMBL" id="ETO04397.1"/>
    </source>
</evidence>
<keyword evidence="3" id="KW-0862">Zinc</keyword>
<gene>
    <name evidence="5" type="ORF">RFI_33001</name>
</gene>
<evidence type="ECO:0000313" key="6">
    <source>
        <dbReference type="Proteomes" id="UP000023152"/>
    </source>
</evidence>
<dbReference type="SUPFAM" id="SSF57850">
    <property type="entry name" value="RING/U-box"/>
    <property type="match status" value="1"/>
</dbReference>
<evidence type="ECO:0000259" key="4">
    <source>
        <dbReference type="PROSITE" id="PS50053"/>
    </source>
</evidence>
<dbReference type="PROSITE" id="PS50053">
    <property type="entry name" value="UBIQUITIN_2"/>
    <property type="match status" value="1"/>
</dbReference>
<dbReference type="Pfam" id="PF00240">
    <property type="entry name" value="ubiquitin"/>
    <property type="match status" value="1"/>
</dbReference>
<reference evidence="5 6" key="1">
    <citation type="journal article" date="2013" name="Curr. Biol.">
        <title>The Genome of the Foraminiferan Reticulomyxa filosa.</title>
        <authorList>
            <person name="Glockner G."/>
            <person name="Hulsmann N."/>
            <person name="Schleicher M."/>
            <person name="Noegel A.A."/>
            <person name="Eichinger L."/>
            <person name="Gallinger C."/>
            <person name="Pawlowski J."/>
            <person name="Sierra R."/>
            <person name="Euteneuer U."/>
            <person name="Pillet L."/>
            <person name="Moustafa A."/>
            <person name="Platzer M."/>
            <person name="Groth M."/>
            <person name="Szafranski K."/>
            <person name="Schliwa M."/>
        </authorList>
    </citation>
    <scope>NUCLEOTIDE SEQUENCE [LARGE SCALE GENOMIC DNA]</scope>
</reference>
<dbReference type="GO" id="GO:0008270">
    <property type="term" value="F:zinc ion binding"/>
    <property type="evidence" value="ECO:0007669"/>
    <property type="project" value="UniProtKB-KW"/>
</dbReference>
<name>X6LTI4_RETFI</name>
<dbReference type="AlphaFoldDB" id="X6LTI4"/>
<comment type="caution">
    <text evidence="5">The sequence shown here is derived from an EMBL/GenBank/DDBJ whole genome shotgun (WGS) entry which is preliminary data.</text>
</comment>
<keyword evidence="1" id="KW-0479">Metal-binding</keyword>
<sequence>MSKYFNNLMIRLDAAGKKTINFNLNSKISGSTTVGELKKLIEDREGVRDVRLIYLTKQLEREDLKLSDYNVNDGATLFAVFRLLGGSVSILDESKLKQYEDEYKIAQSNAALKKVAATTKICKRLNYIKGEKKKKKDQMKKKKTILNCLCGAAINVGLAVCLGNFSETEARTIENQFKLKSDNKGTFNKEQVEKFGVTVSCEAMCAWNMSKGCRDKSMPKVTLRCGHTFCSDCMDKYINDLLLFVFFLDVFVNGKNTDRIAVRAVNVVCPFVCENISYLTNELAFTIANYDERAWDKAVSKFRQNGASKTSMVMYADLFLLFLNYHDQVYQVKLEQGNKTKIETLLSICETLGAFRSNYEKPILLRKLEVLKAMGPKVGSQEGAQKENSALTLEDHKVVNWETLNLETYRYFDESLVTNIKMEDDFKLSSWSLTTSDCSLGIHEACSMANCKRLSVKHKDGGAVHIFCNSCLFESFNSYLFFFISEEVKI</sequence>
<dbReference type="Gene3D" id="3.30.40.10">
    <property type="entry name" value="Zinc/RING finger domain, C3HC4 (zinc finger)"/>
    <property type="match status" value="1"/>
</dbReference>
<evidence type="ECO:0000256" key="1">
    <source>
        <dbReference type="ARBA" id="ARBA00022723"/>
    </source>
</evidence>
<dbReference type="SUPFAM" id="SSF54236">
    <property type="entry name" value="Ubiquitin-like"/>
    <property type="match status" value="1"/>
</dbReference>
<dbReference type="EMBL" id="ASPP01029414">
    <property type="protein sequence ID" value="ETO04397.1"/>
    <property type="molecule type" value="Genomic_DNA"/>
</dbReference>
<dbReference type="InterPro" id="IPR017907">
    <property type="entry name" value="Znf_RING_CS"/>
</dbReference>
<dbReference type="PROSITE" id="PS00518">
    <property type="entry name" value="ZF_RING_1"/>
    <property type="match status" value="1"/>
</dbReference>
<accession>X6LTI4</accession>
<organism evidence="5 6">
    <name type="scientific">Reticulomyxa filosa</name>
    <dbReference type="NCBI Taxonomy" id="46433"/>
    <lineage>
        <taxon>Eukaryota</taxon>
        <taxon>Sar</taxon>
        <taxon>Rhizaria</taxon>
        <taxon>Retaria</taxon>
        <taxon>Foraminifera</taxon>
        <taxon>Monothalamids</taxon>
        <taxon>Reticulomyxidae</taxon>
        <taxon>Reticulomyxa</taxon>
    </lineage>
</organism>
<keyword evidence="6" id="KW-1185">Reference proteome</keyword>
<protein>
    <recommendedName>
        <fullName evidence="4">Ubiquitin-like domain-containing protein</fullName>
    </recommendedName>
</protein>
<feature type="domain" description="Ubiquitin-like" evidence="4">
    <location>
        <begin position="8"/>
        <end position="86"/>
    </location>
</feature>
<dbReference type="OrthoDB" id="428577at2759"/>
<dbReference type="InterPro" id="IPR029071">
    <property type="entry name" value="Ubiquitin-like_domsf"/>
</dbReference>
<dbReference type="SMART" id="SM00213">
    <property type="entry name" value="UBQ"/>
    <property type="match status" value="1"/>
</dbReference>
<evidence type="ECO:0000256" key="2">
    <source>
        <dbReference type="ARBA" id="ARBA00022771"/>
    </source>
</evidence>
<dbReference type="Gene3D" id="3.10.20.90">
    <property type="entry name" value="Phosphatidylinositol 3-kinase Catalytic Subunit, Chain A, domain 1"/>
    <property type="match status" value="1"/>
</dbReference>